<organism evidence="2">
    <name type="scientific">Fagus sylvatica</name>
    <name type="common">Beechnut</name>
    <dbReference type="NCBI Taxonomy" id="28930"/>
    <lineage>
        <taxon>Eukaryota</taxon>
        <taxon>Viridiplantae</taxon>
        <taxon>Streptophyta</taxon>
        <taxon>Embryophyta</taxon>
        <taxon>Tracheophyta</taxon>
        <taxon>Spermatophyta</taxon>
        <taxon>Magnoliopsida</taxon>
        <taxon>eudicotyledons</taxon>
        <taxon>Gunneridae</taxon>
        <taxon>Pentapetalae</taxon>
        <taxon>rosids</taxon>
        <taxon>fabids</taxon>
        <taxon>Fagales</taxon>
        <taxon>Fagaceae</taxon>
        <taxon>Fagus</taxon>
    </lineage>
</organism>
<evidence type="ECO:0000256" key="1">
    <source>
        <dbReference type="SAM" id="MobiDB-lite"/>
    </source>
</evidence>
<name>A0A2N9FC39_FAGSY</name>
<evidence type="ECO:0000313" key="2">
    <source>
        <dbReference type="EMBL" id="SPC84698.1"/>
    </source>
</evidence>
<protein>
    <submittedName>
        <fullName evidence="2">Uncharacterized protein</fullName>
    </submittedName>
</protein>
<accession>A0A2N9FC39</accession>
<gene>
    <name evidence="2" type="ORF">FSB_LOCUS12580</name>
</gene>
<dbReference type="AlphaFoldDB" id="A0A2N9FC39"/>
<reference evidence="2" key="1">
    <citation type="submission" date="2018-02" db="EMBL/GenBank/DDBJ databases">
        <authorList>
            <person name="Cohen D.B."/>
            <person name="Kent A.D."/>
        </authorList>
    </citation>
    <scope>NUCLEOTIDE SEQUENCE</scope>
</reference>
<feature type="region of interest" description="Disordered" evidence="1">
    <location>
        <begin position="99"/>
        <end position="132"/>
    </location>
</feature>
<feature type="region of interest" description="Disordered" evidence="1">
    <location>
        <begin position="41"/>
        <end position="66"/>
    </location>
</feature>
<sequence length="198" mass="21938">MIEGGAVGLELGCAVMVGLWVCRVCWVCGFTVCEFAGHETPTTPNPCSPASPLHRSASSPTPLHLQQPHHHRCRHISTRSASPLLHRSLLQFTRIHRQETPLCDPPPRLSASSRGSLPPRQPPFQTLLSPPRQRTQRLYAREATRMALVDWSRAGRLGAAHGCLGWLSMEALRGSHGFETFSVLWLSWLSRVETLSVV</sequence>
<dbReference type="EMBL" id="OIVN01000727">
    <property type="protein sequence ID" value="SPC84698.1"/>
    <property type="molecule type" value="Genomic_DNA"/>
</dbReference>
<proteinExistence type="predicted"/>